<gene>
    <name evidence="1" type="ORF">GJU41_11895</name>
</gene>
<dbReference type="RefSeq" id="WP_154318691.1">
    <property type="nucleotide sequence ID" value="NZ_CAJGAA010000002.1"/>
</dbReference>
<organism evidence="1 2">
    <name type="scientific">Metabacillus idriensis</name>
    <dbReference type="NCBI Taxonomy" id="324768"/>
    <lineage>
        <taxon>Bacteria</taxon>
        <taxon>Bacillati</taxon>
        <taxon>Bacillota</taxon>
        <taxon>Bacilli</taxon>
        <taxon>Bacillales</taxon>
        <taxon>Bacillaceae</taxon>
        <taxon>Metabacillus</taxon>
    </lineage>
</organism>
<proteinExistence type="predicted"/>
<name>A0A6I2M8N2_9BACI</name>
<dbReference type="AlphaFoldDB" id="A0A6I2M8N2"/>
<dbReference type="Proteomes" id="UP000441585">
    <property type="component" value="Unassembled WGS sequence"/>
</dbReference>
<comment type="caution">
    <text evidence="1">The sequence shown here is derived from an EMBL/GenBank/DDBJ whole genome shotgun (WGS) entry which is preliminary data.</text>
</comment>
<keyword evidence="2" id="KW-1185">Reference proteome</keyword>
<protein>
    <submittedName>
        <fullName evidence="1">Uncharacterized protein</fullName>
    </submittedName>
</protein>
<sequence>MSLYIIVVTDDRELRNSPPIISKNLRIDFIGICQQTIGKHFRGKRYNVIHNHTSITDLSKADDNRIVDWYRRELIGCAARDVIVINGGGD</sequence>
<evidence type="ECO:0000313" key="1">
    <source>
        <dbReference type="EMBL" id="MRX54675.1"/>
    </source>
</evidence>
<evidence type="ECO:0000313" key="2">
    <source>
        <dbReference type="Proteomes" id="UP000441585"/>
    </source>
</evidence>
<reference evidence="1 2" key="1">
    <citation type="submission" date="2019-11" db="EMBL/GenBank/DDBJ databases">
        <title>Bacillus idriensis genome.</title>
        <authorList>
            <person name="Konopka E.N."/>
            <person name="Newman J.D."/>
        </authorList>
    </citation>
    <scope>NUCLEOTIDE SEQUENCE [LARGE SCALE GENOMIC DNA]</scope>
    <source>
        <strain evidence="1 2">DSM 19097</strain>
    </source>
</reference>
<dbReference type="EMBL" id="WKKF01000002">
    <property type="protein sequence ID" value="MRX54675.1"/>
    <property type="molecule type" value="Genomic_DNA"/>
</dbReference>
<accession>A0A6I2M8N2</accession>